<sequence length="101" mass="11623">MQQRSQRITLYAHLTIPKIASVVVYIFTAYLLPLVLSSTRPHLKSQQWQLSVSREFFHLGLNIKTTIIACLRMVSLRTLCVGNFGVKFACQFLQDRKIQPT</sequence>
<dbReference type="AlphaFoldDB" id="K9ZH99"/>
<organism evidence="2 3">
    <name type="scientific">Anabaena cylindrica (strain ATCC 27899 / PCC 7122)</name>
    <dbReference type="NCBI Taxonomy" id="272123"/>
    <lineage>
        <taxon>Bacteria</taxon>
        <taxon>Bacillati</taxon>
        <taxon>Cyanobacteriota</taxon>
        <taxon>Cyanophyceae</taxon>
        <taxon>Nostocales</taxon>
        <taxon>Nostocaceae</taxon>
        <taxon>Anabaena</taxon>
    </lineage>
</organism>
<gene>
    <name evidence="2" type="ordered locus">Anacy_2494</name>
</gene>
<evidence type="ECO:0000313" key="3">
    <source>
        <dbReference type="Proteomes" id="UP000010474"/>
    </source>
</evidence>
<protein>
    <submittedName>
        <fullName evidence="2">Uncharacterized protein</fullName>
    </submittedName>
</protein>
<evidence type="ECO:0000313" key="2">
    <source>
        <dbReference type="EMBL" id="AFZ57942.1"/>
    </source>
</evidence>
<reference evidence="3" key="1">
    <citation type="journal article" date="2013" name="Proc. Natl. Acad. Sci. U.S.A.">
        <title>Improving the coverage of the cyanobacterial phylum using diversity-driven genome sequencing.</title>
        <authorList>
            <person name="Shih P.M."/>
            <person name="Wu D."/>
            <person name="Latifi A."/>
            <person name="Axen S.D."/>
            <person name="Fewer D.P."/>
            <person name="Talla E."/>
            <person name="Calteau A."/>
            <person name="Cai F."/>
            <person name="Tandeau de Marsac N."/>
            <person name="Rippka R."/>
            <person name="Herdman M."/>
            <person name="Sivonen K."/>
            <person name="Coursin T."/>
            <person name="Laurent T."/>
            <person name="Goodwin L."/>
            <person name="Nolan M."/>
            <person name="Davenport K.W."/>
            <person name="Han C.S."/>
            <person name="Rubin E.M."/>
            <person name="Eisen J.A."/>
            <person name="Woyke T."/>
            <person name="Gugger M."/>
            <person name="Kerfeld C.A."/>
        </authorList>
    </citation>
    <scope>NUCLEOTIDE SEQUENCE [LARGE SCALE GENOMIC DNA]</scope>
    <source>
        <strain evidence="3">ATCC 27899 / PCC 7122</strain>
    </source>
</reference>
<keyword evidence="1" id="KW-0812">Transmembrane</keyword>
<accession>K9ZH99</accession>
<dbReference type="HOGENOM" id="CLU_2285532_0_0_3"/>
<name>K9ZH99_ANACC</name>
<keyword evidence="3" id="KW-1185">Reference proteome</keyword>
<dbReference type="KEGG" id="acy:Anacy_2494"/>
<keyword evidence="1" id="KW-0472">Membrane</keyword>
<dbReference type="Proteomes" id="UP000010474">
    <property type="component" value="Chromosome"/>
</dbReference>
<proteinExistence type="predicted"/>
<dbReference type="EMBL" id="CP003659">
    <property type="protein sequence ID" value="AFZ57942.1"/>
    <property type="molecule type" value="Genomic_DNA"/>
</dbReference>
<feature type="transmembrane region" description="Helical" evidence="1">
    <location>
        <begin position="12"/>
        <end position="36"/>
    </location>
</feature>
<evidence type="ECO:0000256" key="1">
    <source>
        <dbReference type="SAM" id="Phobius"/>
    </source>
</evidence>
<keyword evidence="1" id="KW-1133">Transmembrane helix</keyword>